<evidence type="ECO:0000313" key="1">
    <source>
        <dbReference type="EMBL" id="KAF2474569.1"/>
    </source>
</evidence>
<dbReference type="Proteomes" id="UP000799755">
    <property type="component" value="Unassembled WGS sequence"/>
</dbReference>
<proteinExistence type="predicted"/>
<keyword evidence="2" id="KW-1185">Reference proteome</keyword>
<sequence length="158" mass="17677">MAVNMHDHLAIRNVLSRYCEALDTKIFDLLDKVFVPGVVANYPFNTDMKGVDTVRDAIIKRLGPIRTHHDLTTQTIIFGQDGKTANAVTYFIGNHLGQGPHQGKVLSAYGRYVDELVCFDAKDGDYEGVQGASGIWRIKRRTVLFSGRIGDEKIMSEY</sequence>
<evidence type="ECO:0000313" key="2">
    <source>
        <dbReference type="Proteomes" id="UP000799755"/>
    </source>
</evidence>
<name>A0ACB6R5M5_9PLEO</name>
<reference evidence="1" key="1">
    <citation type="journal article" date="2020" name="Stud. Mycol.">
        <title>101 Dothideomycetes genomes: a test case for predicting lifestyles and emergence of pathogens.</title>
        <authorList>
            <person name="Haridas S."/>
            <person name="Albert R."/>
            <person name="Binder M."/>
            <person name="Bloem J."/>
            <person name="Labutti K."/>
            <person name="Salamov A."/>
            <person name="Andreopoulos B."/>
            <person name="Baker S."/>
            <person name="Barry K."/>
            <person name="Bills G."/>
            <person name="Bluhm B."/>
            <person name="Cannon C."/>
            <person name="Castanera R."/>
            <person name="Culley D."/>
            <person name="Daum C."/>
            <person name="Ezra D."/>
            <person name="Gonzalez J."/>
            <person name="Henrissat B."/>
            <person name="Kuo A."/>
            <person name="Liang C."/>
            <person name="Lipzen A."/>
            <person name="Lutzoni F."/>
            <person name="Magnuson J."/>
            <person name="Mondo S."/>
            <person name="Nolan M."/>
            <person name="Ohm R."/>
            <person name="Pangilinan J."/>
            <person name="Park H.-J."/>
            <person name="Ramirez L."/>
            <person name="Alfaro M."/>
            <person name="Sun H."/>
            <person name="Tritt A."/>
            <person name="Yoshinaga Y."/>
            <person name="Zwiers L.-H."/>
            <person name="Turgeon B."/>
            <person name="Goodwin S."/>
            <person name="Spatafora J."/>
            <person name="Crous P."/>
            <person name="Grigoriev I."/>
        </authorList>
    </citation>
    <scope>NUCLEOTIDE SEQUENCE</scope>
    <source>
        <strain evidence="1">ATCC 200398</strain>
    </source>
</reference>
<organism evidence="1 2">
    <name type="scientific">Lindgomyces ingoldianus</name>
    <dbReference type="NCBI Taxonomy" id="673940"/>
    <lineage>
        <taxon>Eukaryota</taxon>
        <taxon>Fungi</taxon>
        <taxon>Dikarya</taxon>
        <taxon>Ascomycota</taxon>
        <taxon>Pezizomycotina</taxon>
        <taxon>Dothideomycetes</taxon>
        <taxon>Pleosporomycetidae</taxon>
        <taxon>Pleosporales</taxon>
        <taxon>Lindgomycetaceae</taxon>
        <taxon>Lindgomyces</taxon>
    </lineage>
</organism>
<dbReference type="EMBL" id="MU003497">
    <property type="protein sequence ID" value="KAF2474569.1"/>
    <property type="molecule type" value="Genomic_DNA"/>
</dbReference>
<protein>
    <submittedName>
        <fullName evidence="1">Uncharacterized protein</fullName>
    </submittedName>
</protein>
<comment type="caution">
    <text evidence="1">The sequence shown here is derived from an EMBL/GenBank/DDBJ whole genome shotgun (WGS) entry which is preliminary data.</text>
</comment>
<accession>A0ACB6R5M5</accession>
<gene>
    <name evidence="1" type="ORF">BDR25DRAFT_254814</name>
</gene>